<protein>
    <recommendedName>
        <fullName evidence="11">Kinesin-like protein</fullName>
    </recommendedName>
</protein>
<dbReference type="FunFam" id="3.40.850.10:FF:000019">
    <property type="entry name" value="Kinesin-like protein KIN-5D"/>
    <property type="match status" value="1"/>
</dbReference>
<keyword evidence="4 10" id="KW-0547">Nucleotide-binding</keyword>
<evidence type="ECO:0000256" key="12">
    <source>
        <dbReference type="SAM" id="Coils"/>
    </source>
</evidence>
<evidence type="ECO:0000256" key="11">
    <source>
        <dbReference type="RuleBase" id="RU000394"/>
    </source>
</evidence>
<feature type="compositionally biased region" description="Basic and acidic residues" evidence="13">
    <location>
        <begin position="875"/>
        <end position="891"/>
    </location>
</feature>
<dbReference type="PRINTS" id="PR00380">
    <property type="entry name" value="KINESINHEAVY"/>
</dbReference>
<accession>A0A914EA56</accession>
<dbReference type="SUPFAM" id="SSF52540">
    <property type="entry name" value="P-loop containing nucleoside triphosphate hydrolases"/>
    <property type="match status" value="1"/>
</dbReference>
<evidence type="ECO:0000256" key="3">
    <source>
        <dbReference type="ARBA" id="ARBA00022701"/>
    </source>
</evidence>
<dbReference type="InterPro" id="IPR027640">
    <property type="entry name" value="Kinesin-like_fam"/>
</dbReference>
<dbReference type="GO" id="GO:0007052">
    <property type="term" value="P:mitotic spindle organization"/>
    <property type="evidence" value="ECO:0007669"/>
    <property type="project" value="TreeGrafter"/>
</dbReference>
<dbReference type="InterPro" id="IPR027417">
    <property type="entry name" value="P-loop_NTPase"/>
</dbReference>
<dbReference type="GO" id="GO:0008017">
    <property type="term" value="F:microtubule binding"/>
    <property type="evidence" value="ECO:0007669"/>
    <property type="project" value="InterPro"/>
</dbReference>
<keyword evidence="6 12" id="KW-0175">Coiled coil</keyword>
<evidence type="ECO:0000256" key="9">
    <source>
        <dbReference type="ARBA" id="ARBA00034704"/>
    </source>
</evidence>
<evidence type="ECO:0000313" key="16">
    <source>
        <dbReference type="WBParaSite" id="ACRNAN_scaffold68.g9254.t1"/>
    </source>
</evidence>
<sequence>MANIENDDYIRVAVRVRPNHYENESELIVRVTGDRNLYLDRKEFTFDKVFNSETTQDEIFNFARPIIDGFIEGYNGTIFAYGQTGSGKTYTMFGKDDGVSLSSDFHESENRGLIPRAVEYLFNQIKFNEQEKQMFNWTIKCSFVELYREKFNDLLDSHSTNLKLKMMGQDRYNVEGATEKEVQFPSDIFQAIMDGWNVRNVAETKMNQRSSRSHAIFMLELDTMEMMPDGITKKRNSRLNLVDLAGSERQRDTGAEGERFNEAIDINQSLSVLARVIRSISTTQSFISFRDSQLTQLLKDSLGGNARTMTIVNVHPNKRYFDNTNSSLDFANNLKKVKNNAKINEALSADKIETWTKKIQAQELEIKRLNERLAQKEEEKSAEKIAYYEEKIEKLEKHVAAFKEFANQKDTDLMVCKAKLKLKDSSVQLLSERLKKTGDDEQVPYLIKECENAILQINTQSRAQVVFGNDLSLELQIQKLKAENDELSDQLKSFEERMTVMKDSHQEEKKLLENQIQRLQDEMTHKRHDMTRQLEESMFGTPSFRRQSIAIVSGVPRTPEDPKDEISQKERKERRKTHFDSSTSRKSMLMSANINLFNSPIQEVNETLRTDEDGTTIPEHDITQRSMENFYQNVELEEKVENLEFERNELEMKLFQSQQVILEFESKEKAQTTELCRQLSIMEQIKGEIAAKSLLLDDMEKQLNQAKEIAAKQESGIRKRDEEILKYSRACTNLQEDVRNLNENLQKYEERCSELQQEVDSLNFRFAEEKKRLEQENQELNKSQEMNKKSLEKVMAEKRLREKELDELKQRLYEKEKENEKLANFGNNKEKISYVNKLRQEKDDLQQENNKLKEKVTMLESNHHPDTPASASQVRHSERIARSKENKPPKK</sequence>
<dbReference type="Gene3D" id="3.40.850.10">
    <property type="entry name" value="Kinesin motor domain"/>
    <property type="match status" value="1"/>
</dbReference>
<feature type="domain" description="Kinesin motor" evidence="14">
    <location>
        <begin position="9"/>
        <end position="337"/>
    </location>
</feature>
<dbReference type="SMART" id="SM00129">
    <property type="entry name" value="KISc"/>
    <property type="match status" value="1"/>
</dbReference>
<feature type="coiled-coil region" evidence="12">
    <location>
        <begin position="352"/>
        <end position="398"/>
    </location>
</feature>
<keyword evidence="3 11" id="KW-0493">Microtubule</keyword>
<dbReference type="InterPro" id="IPR036961">
    <property type="entry name" value="Kinesin_motor_dom_sf"/>
</dbReference>
<feature type="coiled-coil region" evidence="12">
    <location>
        <begin position="470"/>
        <end position="536"/>
    </location>
</feature>
<evidence type="ECO:0000256" key="5">
    <source>
        <dbReference type="ARBA" id="ARBA00022840"/>
    </source>
</evidence>
<feature type="region of interest" description="Disordered" evidence="13">
    <location>
        <begin position="553"/>
        <end position="585"/>
    </location>
</feature>
<evidence type="ECO:0000256" key="10">
    <source>
        <dbReference type="PROSITE-ProRule" id="PRU00283"/>
    </source>
</evidence>
<dbReference type="GO" id="GO:0005874">
    <property type="term" value="C:microtubule"/>
    <property type="evidence" value="ECO:0007669"/>
    <property type="project" value="UniProtKB-KW"/>
</dbReference>
<name>A0A914EA56_9BILA</name>
<dbReference type="GO" id="GO:0005524">
    <property type="term" value="F:ATP binding"/>
    <property type="evidence" value="ECO:0007669"/>
    <property type="project" value="UniProtKB-UniRule"/>
</dbReference>
<evidence type="ECO:0000256" key="6">
    <source>
        <dbReference type="ARBA" id="ARBA00023054"/>
    </source>
</evidence>
<evidence type="ECO:0000256" key="13">
    <source>
        <dbReference type="SAM" id="MobiDB-lite"/>
    </source>
</evidence>
<comment type="subcellular location">
    <subcellularLocation>
        <location evidence="1">Cytoplasm</location>
        <location evidence="1">Cytoskeleton</location>
    </subcellularLocation>
</comment>
<dbReference type="GO" id="GO:0003777">
    <property type="term" value="F:microtubule motor activity"/>
    <property type="evidence" value="ECO:0007669"/>
    <property type="project" value="InterPro"/>
</dbReference>
<dbReference type="CDD" id="cd00106">
    <property type="entry name" value="KISc"/>
    <property type="match status" value="1"/>
</dbReference>
<evidence type="ECO:0000256" key="8">
    <source>
        <dbReference type="ARBA" id="ARBA00023212"/>
    </source>
</evidence>
<feature type="region of interest" description="Disordered" evidence="13">
    <location>
        <begin position="840"/>
        <end position="891"/>
    </location>
</feature>
<keyword evidence="7 10" id="KW-0505">Motor protein</keyword>
<dbReference type="WBParaSite" id="ACRNAN_scaffold68.g9254.t1">
    <property type="protein sequence ID" value="ACRNAN_scaffold68.g9254.t1"/>
    <property type="gene ID" value="ACRNAN_scaffold68.g9254"/>
</dbReference>
<keyword evidence="15" id="KW-1185">Reference proteome</keyword>
<proteinExistence type="inferred from homology"/>
<dbReference type="PROSITE" id="PS00411">
    <property type="entry name" value="KINESIN_MOTOR_1"/>
    <property type="match status" value="1"/>
</dbReference>
<comment type="similarity">
    <text evidence="9">Belongs to the TRAFAC class myosin-kinesin ATPase superfamily. Kinesin family. KIN-5/BimC subfamily.</text>
</comment>
<dbReference type="GO" id="GO:0005875">
    <property type="term" value="C:microtubule associated complex"/>
    <property type="evidence" value="ECO:0007669"/>
    <property type="project" value="TreeGrafter"/>
</dbReference>
<evidence type="ECO:0000256" key="1">
    <source>
        <dbReference type="ARBA" id="ARBA00004245"/>
    </source>
</evidence>
<evidence type="ECO:0000313" key="15">
    <source>
        <dbReference type="Proteomes" id="UP000887540"/>
    </source>
</evidence>
<evidence type="ECO:0000256" key="7">
    <source>
        <dbReference type="ARBA" id="ARBA00023175"/>
    </source>
</evidence>
<dbReference type="Proteomes" id="UP000887540">
    <property type="component" value="Unplaced"/>
</dbReference>
<evidence type="ECO:0000259" key="14">
    <source>
        <dbReference type="PROSITE" id="PS50067"/>
    </source>
</evidence>
<evidence type="ECO:0000256" key="2">
    <source>
        <dbReference type="ARBA" id="ARBA00022490"/>
    </source>
</evidence>
<feature type="compositionally biased region" description="Basic and acidic residues" evidence="13">
    <location>
        <begin position="840"/>
        <end position="866"/>
    </location>
</feature>
<dbReference type="GO" id="GO:0007018">
    <property type="term" value="P:microtubule-based movement"/>
    <property type="evidence" value="ECO:0007669"/>
    <property type="project" value="InterPro"/>
</dbReference>
<keyword evidence="5 10" id="KW-0067">ATP-binding</keyword>
<evidence type="ECO:0000256" key="4">
    <source>
        <dbReference type="ARBA" id="ARBA00022741"/>
    </source>
</evidence>
<keyword evidence="2" id="KW-0963">Cytoplasm</keyword>
<dbReference type="Pfam" id="PF00225">
    <property type="entry name" value="Kinesin"/>
    <property type="match status" value="1"/>
</dbReference>
<dbReference type="InterPro" id="IPR019821">
    <property type="entry name" value="Kinesin_motor_CS"/>
</dbReference>
<dbReference type="PANTHER" id="PTHR47969:SF15">
    <property type="entry name" value="CHROMOSOME-ASSOCIATED KINESIN KIF4A-RELATED"/>
    <property type="match status" value="1"/>
</dbReference>
<dbReference type="InterPro" id="IPR001752">
    <property type="entry name" value="Kinesin_motor_dom"/>
</dbReference>
<organism evidence="15 16">
    <name type="scientific">Acrobeloides nanus</name>
    <dbReference type="NCBI Taxonomy" id="290746"/>
    <lineage>
        <taxon>Eukaryota</taxon>
        <taxon>Metazoa</taxon>
        <taxon>Ecdysozoa</taxon>
        <taxon>Nematoda</taxon>
        <taxon>Chromadorea</taxon>
        <taxon>Rhabditida</taxon>
        <taxon>Tylenchina</taxon>
        <taxon>Cephalobomorpha</taxon>
        <taxon>Cephaloboidea</taxon>
        <taxon>Cephalobidae</taxon>
        <taxon>Acrobeloides</taxon>
    </lineage>
</organism>
<dbReference type="GO" id="GO:0051231">
    <property type="term" value="P:spindle elongation"/>
    <property type="evidence" value="ECO:0007669"/>
    <property type="project" value="TreeGrafter"/>
</dbReference>
<dbReference type="PANTHER" id="PTHR47969">
    <property type="entry name" value="CHROMOSOME-ASSOCIATED KINESIN KIF4A-RELATED"/>
    <property type="match status" value="1"/>
</dbReference>
<feature type="compositionally biased region" description="Basic and acidic residues" evidence="13">
    <location>
        <begin position="558"/>
        <end position="571"/>
    </location>
</feature>
<dbReference type="PROSITE" id="PS50067">
    <property type="entry name" value="KINESIN_MOTOR_2"/>
    <property type="match status" value="1"/>
</dbReference>
<reference evidence="16" key="1">
    <citation type="submission" date="2022-11" db="UniProtKB">
        <authorList>
            <consortium name="WormBaseParasite"/>
        </authorList>
    </citation>
    <scope>IDENTIFICATION</scope>
</reference>
<dbReference type="AlphaFoldDB" id="A0A914EA56"/>
<feature type="binding site" evidence="10">
    <location>
        <begin position="82"/>
        <end position="89"/>
    </location>
    <ligand>
        <name>ATP</name>
        <dbReference type="ChEBI" id="CHEBI:30616"/>
    </ligand>
</feature>
<keyword evidence="8" id="KW-0206">Cytoskeleton</keyword>